<dbReference type="Proteomes" id="UP001595859">
    <property type="component" value="Unassembled WGS sequence"/>
</dbReference>
<sequence length="104" mass="11255">MARRLRLTSGIDVLDAWTDAAGYADAATIADALFTIVERTVYRAYPVIDDSRVARELVVVVRDDLAVRIRLADVETFGIVFIGTPAQALELHRAPAAESPAGTN</sequence>
<name>A0ABV9RU99_9PSEU</name>
<organism evidence="1 2">
    <name type="scientific">Actinophytocola glycyrrhizae</name>
    <dbReference type="NCBI Taxonomy" id="2044873"/>
    <lineage>
        <taxon>Bacteria</taxon>
        <taxon>Bacillati</taxon>
        <taxon>Actinomycetota</taxon>
        <taxon>Actinomycetes</taxon>
        <taxon>Pseudonocardiales</taxon>
        <taxon>Pseudonocardiaceae</taxon>
    </lineage>
</organism>
<dbReference type="RefSeq" id="WP_378053415.1">
    <property type="nucleotide sequence ID" value="NZ_JBHSIS010000002.1"/>
</dbReference>
<keyword evidence="2" id="KW-1185">Reference proteome</keyword>
<accession>A0ABV9RU99</accession>
<gene>
    <name evidence="1" type="ORF">ACFPCV_00975</name>
</gene>
<evidence type="ECO:0000313" key="2">
    <source>
        <dbReference type="Proteomes" id="UP001595859"/>
    </source>
</evidence>
<dbReference type="InterPro" id="IPR046202">
    <property type="entry name" value="DUF6235"/>
</dbReference>
<dbReference type="Pfam" id="PF19748">
    <property type="entry name" value="DUF6235"/>
    <property type="match status" value="1"/>
</dbReference>
<comment type="caution">
    <text evidence="1">The sequence shown here is derived from an EMBL/GenBank/DDBJ whole genome shotgun (WGS) entry which is preliminary data.</text>
</comment>
<protein>
    <submittedName>
        <fullName evidence="1">DUF6235 family protein</fullName>
    </submittedName>
</protein>
<dbReference type="EMBL" id="JBHSIS010000002">
    <property type="protein sequence ID" value="MFC4852056.1"/>
    <property type="molecule type" value="Genomic_DNA"/>
</dbReference>
<reference evidence="2" key="1">
    <citation type="journal article" date="2019" name="Int. J. Syst. Evol. Microbiol.">
        <title>The Global Catalogue of Microorganisms (GCM) 10K type strain sequencing project: providing services to taxonomists for standard genome sequencing and annotation.</title>
        <authorList>
            <consortium name="The Broad Institute Genomics Platform"/>
            <consortium name="The Broad Institute Genome Sequencing Center for Infectious Disease"/>
            <person name="Wu L."/>
            <person name="Ma J."/>
        </authorList>
    </citation>
    <scope>NUCLEOTIDE SEQUENCE [LARGE SCALE GENOMIC DNA]</scope>
    <source>
        <strain evidence="2">ZS-22-S1</strain>
    </source>
</reference>
<proteinExistence type="predicted"/>
<evidence type="ECO:0000313" key="1">
    <source>
        <dbReference type="EMBL" id="MFC4852056.1"/>
    </source>
</evidence>